<accession>A0A2U3EFL7</accession>
<dbReference type="SMART" id="SM00651">
    <property type="entry name" value="Sm"/>
    <property type="match status" value="1"/>
</dbReference>
<dbReference type="PANTHER" id="PTHR10701">
    <property type="entry name" value="SMALL NUCLEAR RIBONUCLEOPROTEIN-ASSOCIATED PROTEIN B AND N"/>
    <property type="match status" value="1"/>
</dbReference>
<dbReference type="InterPro" id="IPR010920">
    <property type="entry name" value="LSM_dom_sf"/>
</dbReference>
<comment type="caution">
    <text evidence="2">The sequence shown here is derived from an EMBL/GenBank/DDBJ whole genome shotgun (WGS) entry which is preliminary data.</text>
</comment>
<protein>
    <submittedName>
        <fullName evidence="2">LSM domain-containing protein</fullName>
    </submittedName>
</protein>
<name>A0A2U3EFL7_PURLI</name>
<dbReference type="GO" id="GO:0031417">
    <property type="term" value="C:NatC complex"/>
    <property type="evidence" value="ECO:0007669"/>
    <property type="project" value="InterPro"/>
</dbReference>
<dbReference type="CDD" id="cd06168">
    <property type="entry name" value="LSMD1"/>
    <property type="match status" value="1"/>
</dbReference>
<sequence>MTTDRGVHRPDFMFTLRITSEDAYIDEKRANGRDLAFPVNVEFTLSQVVSKLGVRSRLGRERGTSNELVCKAHGGEQDCRDQGQGRFVLFSQEEAMDFSRVKVGRRQRRRFVGVFNASAVPADNYVQWRTGPRRSLEIDSSFEATQSETLDVHKARAAKVICRERRGYSHNVKDSALRLLSCAHIRPIKPLRSFAMAPELCLDSPQVHVTYVRAALDLIISVADNLLISMLRHRREYSILTPSVRPVTVTPAQAVRCHDSQEVRNTDSGTNVYAVSRDQGLLVAPQCRRPEPCPAPRLVAFSSLSIARSCHVGSGRAAEPRPTVYHGSDHAANFISLLERHHYDQFLVPPHPRIPGLRTPPPRHRPPSPSPIMDKDEAQAYLQSLLNKNLRITTTDGRLFWGSFKCTDPDSNVVLAHTYEYRQPSDERVRRHLAEEAAEGTTVALDMTSRYLGLIVVPGHHIAKMELEQFASQLPR</sequence>
<dbReference type="Pfam" id="PF01423">
    <property type="entry name" value="LSM"/>
    <property type="match status" value="1"/>
</dbReference>
<evidence type="ECO:0000313" key="2">
    <source>
        <dbReference type="EMBL" id="PWI73317.1"/>
    </source>
</evidence>
<gene>
    <name evidence="2" type="ORF">PCL_10332</name>
</gene>
<dbReference type="Proteomes" id="UP000245956">
    <property type="component" value="Unassembled WGS sequence"/>
</dbReference>
<dbReference type="SUPFAM" id="SSF50182">
    <property type="entry name" value="Sm-like ribonucleoproteins"/>
    <property type="match status" value="1"/>
</dbReference>
<evidence type="ECO:0000259" key="1">
    <source>
        <dbReference type="SMART" id="SM00651"/>
    </source>
</evidence>
<dbReference type="InterPro" id="IPR001163">
    <property type="entry name" value="Sm_dom_euk/arc"/>
</dbReference>
<feature type="domain" description="Sm" evidence="1">
    <location>
        <begin position="380"/>
        <end position="467"/>
    </location>
</feature>
<dbReference type="InterPro" id="IPR034110">
    <property type="entry name" value="LSMD1_Sm"/>
</dbReference>
<dbReference type="Gene3D" id="2.30.30.100">
    <property type="match status" value="1"/>
</dbReference>
<reference evidence="2 3" key="1">
    <citation type="journal article" date="2016" name="Front. Microbiol.">
        <title>Genome and transcriptome sequences reveal the specific parasitism of the nematophagous Purpureocillium lilacinum 36-1.</title>
        <authorList>
            <person name="Xie J."/>
            <person name="Li S."/>
            <person name="Mo C."/>
            <person name="Xiao X."/>
            <person name="Peng D."/>
            <person name="Wang G."/>
            <person name="Xiao Y."/>
        </authorList>
    </citation>
    <scope>NUCLEOTIDE SEQUENCE [LARGE SCALE GENOMIC DNA]</scope>
    <source>
        <strain evidence="2 3">36-1</strain>
    </source>
</reference>
<evidence type="ECO:0000313" key="3">
    <source>
        <dbReference type="Proteomes" id="UP000245956"/>
    </source>
</evidence>
<organism evidence="2 3">
    <name type="scientific">Purpureocillium lilacinum</name>
    <name type="common">Paecilomyces lilacinus</name>
    <dbReference type="NCBI Taxonomy" id="33203"/>
    <lineage>
        <taxon>Eukaryota</taxon>
        <taxon>Fungi</taxon>
        <taxon>Dikarya</taxon>
        <taxon>Ascomycota</taxon>
        <taxon>Pezizomycotina</taxon>
        <taxon>Sordariomycetes</taxon>
        <taxon>Hypocreomycetidae</taxon>
        <taxon>Hypocreales</taxon>
        <taxon>Ophiocordycipitaceae</taxon>
        <taxon>Purpureocillium</taxon>
    </lineage>
</organism>
<dbReference type="InterPro" id="IPR050914">
    <property type="entry name" value="snRNP_SmB/NAA38-like"/>
</dbReference>
<dbReference type="AlphaFoldDB" id="A0A2U3EFL7"/>
<dbReference type="PANTHER" id="PTHR10701:SF5">
    <property type="entry name" value="N-ALPHA-ACETYLTRANSFERASE 38, NATC AUXILIARY SUBUNIT"/>
    <property type="match status" value="1"/>
</dbReference>
<dbReference type="EMBL" id="LCWV01000005">
    <property type="protein sequence ID" value="PWI73317.1"/>
    <property type="molecule type" value="Genomic_DNA"/>
</dbReference>
<proteinExistence type="predicted"/>